<gene>
    <name evidence="1" type="ORF">NS355_17070</name>
</gene>
<dbReference type="RefSeq" id="WP_058746771.1">
    <property type="nucleotide sequence ID" value="NZ_LDTF01000116.1"/>
</dbReference>
<dbReference type="Proteomes" id="UP000073923">
    <property type="component" value="Unassembled WGS sequence"/>
</dbReference>
<comment type="caution">
    <text evidence="1">The sequence shown here is derived from an EMBL/GenBank/DDBJ whole genome shotgun (WGS) entry which is preliminary data.</text>
</comment>
<proteinExistence type="predicted"/>
<evidence type="ECO:0000313" key="2">
    <source>
        <dbReference type="Proteomes" id="UP000073923"/>
    </source>
</evidence>
<dbReference type="EMBL" id="LDTF01000116">
    <property type="protein sequence ID" value="KTT94943.1"/>
    <property type="molecule type" value="Genomic_DNA"/>
</dbReference>
<organism evidence="1 2">
    <name type="scientific">Sphingomonas yabuuchiae</name>
    <dbReference type="NCBI Taxonomy" id="172044"/>
    <lineage>
        <taxon>Bacteria</taxon>
        <taxon>Pseudomonadati</taxon>
        <taxon>Pseudomonadota</taxon>
        <taxon>Alphaproteobacteria</taxon>
        <taxon>Sphingomonadales</taxon>
        <taxon>Sphingomonadaceae</taxon>
        <taxon>Sphingomonas</taxon>
    </lineage>
</organism>
<dbReference type="PATRIC" id="fig|172044.3.peg.330"/>
<accession>A0A147IKA4</accession>
<sequence length="91" mass="9522">MLLTLLIASTLSAAPARPAVEPAPITPNAVTLNTVAVATSDAQPSVMPSKATRYCVVAQITGSHLPIKVCRTADDWIAMDGQIPTGRIARR</sequence>
<protein>
    <submittedName>
        <fullName evidence="1">Uncharacterized protein</fullName>
    </submittedName>
</protein>
<evidence type="ECO:0000313" key="1">
    <source>
        <dbReference type="EMBL" id="KTT94943.1"/>
    </source>
</evidence>
<dbReference type="AlphaFoldDB" id="A0A147IKA4"/>
<dbReference type="OrthoDB" id="7583587at2"/>
<reference evidence="1 2" key="1">
    <citation type="journal article" date="2016" name="Front. Microbiol.">
        <title>Genomic Resource of Rice Seed Associated Bacteria.</title>
        <authorList>
            <person name="Midha S."/>
            <person name="Bansal K."/>
            <person name="Sharma S."/>
            <person name="Kumar N."/>
            <person name="Patil P.P."/>
            <person name="Chaudhry V."/>
            <person name="Patil P.B."/>
        </authorList>
    </citation>
    <scope>NUCLEOTIDE SEQUENCE [LARGE SCALE GENOMIC DNA]</scope>
    <source>
        <strain evidence="1 2">NS355</strain>
    </source>
</reference>
<name>A0A147IKA4_9SPHN</name>